<keyword evidence="2" id="KW-0472">Membrane</keyword>
<evidence type="ECO:0000256" key="2">
    <source>
        <dbReference type="SAM" id="Phobius"/>
    </source>
</evidence>
<dbReference type="AlphaFoldDB" id="A0A510UYT9"/>
<evidence type="ECO:0000313" key="3">
    <source>
        <dbReference type="EMBL" id="GEK19827.1"/>
    </source>
</evidence>
<dbReference type="SUPFAM" id="SSF49265">
    <property type="entry name" value="Fibronectin type III"/>
    <property type="match status" value="1"/>
</dbReference>
<feature type="region of interest" description="Disordered" evidence="1">
    <location>
        <begin position="345"/>
        <end position="369"/>
    </location>
</feature>
<organism evidence="3 4">
    <name type="scientific">Cellulomonas xylanilytica</name>
    <dbReference type="NCBI Taxonomy" id="233583"/>
    <lineage>
        <taxon>Bacteria</taxon>
        <taxon>Bacillati</taxon>
        <taxon>Actinomycetota</taxon>
        <taxon>Actinomycetes</taxon>
        <taxon>Micrococcales</taxon>
        <taxon>Cellulomonadaceae</taxon>
        <taxon>Cellulomonas</taxon>
    </lineage>
</organism>
<evidence type="ECO:0000313" key="4">
    <source>
        <dbReference type="Proteomes" id="UP000321118"/>
    </source>
</evidence>
<keyword evidence="2" id="KW-1133">Transmembrane helix</keyword>
<proteinExistence type="predicted"/>
<keyword evidence="2" id="KW-0812">Transmembrane</keyword>
<protein>
    <recommendedName>
        <fullName evidence="5">Fibronectin type-III domain-containing protein</fullName>
    </recommendedName>
</protein>
<dbReference type="OrthoDB" id="3444343at2"/>
<gene>
    <name evidence="3" type="ORF">CXY01_03470</name>
</gene>
<comment type="caution">
    <text evidence="3">The sequence shown here is derived from an EMBL/GenBank/DDBJ whole genome shotgun (WGS) entry which is preliminary data.</text>
</comment>
<reference evidence="3 4" key="1">
    <citation type="submission" date="2019-07" db="EMBL/GenBank/DDBJ databases">
        <title>Whole genome shotgun sequence of Cellulomonas xylanilytica NBRC 101102.</title>
        <authorList>
            <person name="Hosoyama A."/>
            <person name="Uohara A."/>
            <person name="Ohji S."/>
            <person name="Ichikawa N."/>
        </authorList>
    </citation>
    <scope>NUCLEOTIDE SEQUENCE [LARGE SCALE GENOMIC DNA]</scope>
    <source>
        <strain evidence="3 4">NBRC 101102</strain>
    </source>
</reference>
<feature type="transmembrane region" description="Helical" evidence="2">
    <location>
        <begin position="223"/>
        <end position="242"/>
    </location>
</feature>
<dbReference type="RefSeq" id="WP_146925322.1">
    <property type="nucleotide sequence ID" value="NZ_BJUB01000001.1"/>
</dbReference>
<keyword evidence="4" id="KW-1185">Reference proteome</keyword>
<evidence type="ECO:0000256" key="1">
    <source>
        <dbReference type="SAM" id="MobiDB-lite"/>
    </source>
</evidence>
<accession>A0A510UYT9</accession>
<dbReference type="InterPro" id="IPR036116">
    <property type="entry name" value="FN3_sf"/>
</dbReference>
<name>A0A510UYT9_9CELL</name>
<sequence>MDPVLVLAQDTLATDPGGQVRTRVTVRNVGDIVAQYRVEVLGDAARWSTVVPQHVSVLPGESEEQTVEIVFRPPPAPAAPVGTIPFGVRCVSLENRDVAAVVEGDVVVSPVQGLDVRLRGDGPKGARAGRFRVELRNTGTTDLTVTLEVADAAELLRFVLAPQVVEVPAGRTVPAYLAVQARNPRLFGKPVPHAFTVTYRVSRSDRAGELAGTFEQRAVVRKLWVVLALLLVVAGVLGYLWLRGQGGAVALRAGTPPPVEVESLEAVPGGVRVVWLRSPYATGYGIQEWAQGVTGTSSEGVDDPDQTSFLWEGLTEAEHCFQVRAVADDVQGAFGEEQCVAVPPAEATPTATPEPTPTSTAAGPAGTPFEPQGWYVRWGNFPQDDTANAGAADALVAALQGAGALGVQLKSSADSAAFLEGPNGVPNTVVFTDGLPDEPTAKAQCETFRSVAAQCIWQQGAS</sequence>
<dbReference type="Proteomes" id="UP000321118">
    <property type="component" value="Unassembled WGS sequence"/>
</dbReference>
<feature type="compositionally biased region" description="Low complexity" evidence="1">
    <location>
        <begin position="345"/>
        <end position="368"/>
    </location>
</feature>
<evidence type="ECO:0008006" key="5">
    <source>
        <dbReference type="Google" id="ProtNLM"/>
    </source>
</evidence>
<dbReference type="EMBL" id="BJUB01000001">
    <property type="protein sequence ID" value="GEK19827.1"/>
    <property type="molecule type" value="Genomic_DNA"/>
</dbReference>